<evidence type="ECO:0000313" key="1">
    <source>
        <dbReference type="EMBL" id="APG08894.1"/>
    </source>
</evidence>
<dbReference type="RefSeq" id="WP_155794920.1">
    <property type="nucleotide sequence ID" value="NZ_CP017637.1"/>
</dbReference>
<gene>
    <name evidence="1" type="ORF">BKD09_11190</name>
</gene>
<protein>
    <submittedName>
        <fullName evidence="1">Uncharacterized protein</fullName>
    </submittedName>
</protein>
<proteinExistence type="predicted"/>
<organism evidence="1 2">
    <name type="scientific">Bradyrhizobium japonicum</name>
    <dbReference type="NCBI Taxonomy" id="375"/>
    <lineage>
        <taxon>Bacteria</taxon>
        <taxon>Pseudomonadati</taxon>
        <taxon>Pseudomonadota</taxon>
        <taxon>Alphaproteobacteria</taxon>
        <taxon>Hyphomicrobiales</taxon>
        <taxon>Nitrobacteraceae</taxon>
        <taxon>Bradyrhizobium</taxon>
    </lineage>
</organism>
<dbReference type="AlphaFoldDB" id="A0A1L3F6I5"/>
<sequence>MNTRDLSSGAPEFYSGPSIAYSTKRMIFRKDTMPDRRGYRGYRKPIPKMTALPGLACASATPMHEGVSLEVVASGMRTENDAEVGWFDVRLGRLAKGASASNLHELIDRKSLIDPHLGDGAFNARVIGGGGS</sequence>
<accession>A0A1L3F6I5</accession>
<reference evidence="1 2" key="1">
    <citation type="submission" date="2016-11" db="EMBL/GenBank/DDBJ databases">
        <title>Complete Genome Sequence of Bradyrhizobium sp. strain J5, an isolated from soybean nodule in Hokkaido.</title>
        <authorList>
            <person name="Kanehara K."/>
        </authorList>
    </citation>
    <scope>NUCLEOTIDE SEQUENCE [LARGE SCALE GENOMIC DNA]</scope>
    <source>
        <strain evidence="1 2">J5</strain>
    </source>
</reference>
<name>A0A1L3F6I5_BRAJP</name>
<dbReference type="EMBL" id="CP017637">
    <property type="protein sequence ID" value="APG08894.1"/>
    <property type="molecule type" value="Genomic_DNA"/>
</dbReference>
<evidence type="ECO:0000313" key="2">
    <source>
        <dbReference type="Proteomes" id="UP000181962"/>
    </source>
</evidence>
<dbReference type="Proteomes" id="UP000181962">
    <property type="component" value="Chromosome"/>
</dbReference>